<proteinExistence type="predicted"/>
<dbReference type="AlphaFoldDB" id="X1L9L1"/>
<protein>
    <submittedName>
        <fullName evidence="1">Uncharacterized protein</fullName>
    </submittedName>
</protein>
<evidence type="ECO:0000313" key="1">
    <source>
        <dbReference type="EMBL" id="GAI15768.1"/>
    </source>
</evidence>
<feature type="non-terminal residue" evidence="1">
    <location>
        <position position="1"/>
    </location>
</feature>
<reference evidence="1" key="1">
    <citation type="journal article" date="2014" name="Front. Microbiol.">
        <title>High frequency of phylogenetically diverse reductive dehalogenase-homologous genes in deep subseafloor sedimentary metagenomes.</title>
        <authorList>
            <person name="Kawai M."/>
            <person name="Futagami T."/>
            <person name="Toyoda A."/>
            <person name="Takaki Y."/>
            <person name="Nishi S."/>
            <person name="Hori S."/>
            <person name="Arai W."/>
            <person name="Tsubouchi T."/>
            <person name="Morono Y."/>
            <person name="Uchiyama I."/>
            <person name="Ito T."/>
            <person name="Fujiyama A."/>
            <person name="Inagaki F."/>
            <person name="Takami H."/>
        </authorList>
    </citation>
    <scope>NUCLEOTIDE SEQUENCE</scope>
    <source>
        <strain evidence="1">Expedition CK06-06</strain>
    </source>
</reference>
<accession>X1L9L1</accession>
<name>X1L9L1_9ZZZZ</name>
<sequence>KISKTFINAYPGCETKIISKDNYEEFLMI</sequence>
<dbReference type="EMBL" id="BARV01008039">
    <property type="protein sequence ID" value="GAI15768.1"/>
    <property type="molecule type" value="Genomic_DNA"/>
</dbReference>
<comment type="caution">
    <text evidence="1">The sequence shown here is derived from an EMBL/GenBank/DDBJ whole genome shotgun (WGS) entry which is preliminary data.</text>
</comment>
<organism evidence="1">
    <name type="scientific">marine sediment metagenome</name>
    <dbReference type="NCBI Taxonomy" id="412755"/>
    <lineage>
        <taxon>unclassified sequences</taxon>
        <taxon>metagenomes</taxon>
        <taxon>ecological metagenomes</taxon>
    </lineage>
</organism>
<gene>
    <name evidence="1" type="ORF">S06H3_16270</name>
</gene>